<name>A0A2T8I3T0_9POAL</name>
<gene>
    <name evidence="1" type="ORF">PAHAL_9G372800</name>
</gene>
<dbReference type="EMBL" id="CM008054">
    <property type="protein sequence ID" value="PVH32324.1"/>
    <property type="molecule type" value="Genomic_DNA"/>
</dbReference>
<evidence type="ECO:0000313" key="1">
    <source>
        <dbReference type="EMBL" id="PVH32324.1"/>
    </source>
</evidence>
<organism evidence="1">
    <name type="scientific">Panicum hallii</name>
    <dbReference type="NCBI Taxonomy" id="206008"/>
    <lineage>
        <taxon>Eukaryota</taxon>
        <taxon>Viridiplantae</taxon>
        <taxon>Streptophyta</taxon>
        <taxon>Embryophyta</taxon>
        <taxon>Tracheophyta</taxon>
        <taxon>Spermatophyta</taxon>
        <taxon>Magnoliopsida</taxon>
        <taxon>Liliopsida</taxon>
        <taxon>Poales</taxon>
        <taxon>Poaceae</taxon>
        <taxon>PACMAD clade</taxon>
        <taxon>Panicoideae</taxon>
        <taxon>Panicodae</taxon>
        <taxon>Paniceae</taxon>
        <taxon>Panicinae</taxon>
        <taxon>Panicum</taxon>
        <taxon>Panicum sect. Panicum</taxon>
    </lineage>
</organism>
<dbReference type="AlphaFoldDB" id="A0A2T8I3T0"/>
<protein>
    <submittedName>
        <fullName evidence="1">Uncharacterized protein</fullName>
    </submittedName>
</protein>
<reference evidence="1" key="1">
    <citation type="submission" date="2018-04" db="EMBL/GenBank/DDBJ databases">
        <title>WGS assembly of Panicum hallii.</title>
        <authorList>
            <person name="Lovell J."/>
            <person name="Jenkins J."/>
            <person name="Lowry D."/>
            <person name="Mamidi S."/>
            <person name="Sreedasyam A."/>
            <person name="Weng X."/>
            <person name="Barry K."/>
            <person name="Bonette J."/>
            <person name="Campitelli B."/>
            <person name="Daum C."/>
            <person name="Gordon S."/>
            <person name="Gould B."/>
            <person name="Lipzen A."/>
            <person name="Macqueen A."/>
            <person name="Palacio-Mejia J."/>
            <person name="Plott C."/>
            <person name="Shakirov E."/>
            <person name="Shu S."/>
            <person name="Yoshinaga Y."/>
            <person name="Zane M."/>
            <person name="Rokhsar D."/>
            <person name="Grimwood J."/>
            <person name="Schmutz J."/>
            <person name="Juenger T."/>
        </authorList>
    </citation>
    <scope>NUCLEOTIDE SEQUENCE [LARGE SCALE GENOMIC DNA]</scope>
    <source>
        <strain evidence="1">FIL2</strain>
    </source>
</reference>
<dbReference type="Gramene" id="PVH32324">
    <property type="protein sequence ID" value="PVH32324"/>
    <property type="gene ID" value="PAHAL_9G372800"/>
</dbReference>
<accession>A0A2T8I3T0</accession>
<dbReference type="Proteomes" id="UP000243499">
    <property type="component" value="Chromosome 9"/>
</dbReference>
<proteinExistence type="predicted"/>
<sequence length="86" mass="9621">MVVGMHERMVGLAGRFRRGAAALAAMLGEEALVGMLQRQATKTDAVRAMVEGWRRMNAKIRSCDPSIIDLARPYFVHHQLAIWLLC</sequence>